<dbReference type="EMBL" id="LJIJ01000550">
    <property type="protein sequence ID" value="ODM96330.1"/>
    <property type="molecule type" value="Genomic_DNA"/>
</dbReference>
<dbReference type="OrthoDB" id="414982at2759"/>
<keyword evidence="2" id="KW-1185">Reference proteome</keyword>
<dbReference type="SUPFAM" id="SSF56672">
    <property type="entry name" value="DNA/RNA polymerases"/>
    <property type="match status" value="1"/>
</dbReference>
<feature type="non-terminal residue" evidence="1">
    <location>
        <position position="192"/>
    </location>
</feature>
<dbReference type="AlphaFoldDB" id="A0A1D2MTA2"/>
<sequence length="192" mass="22750">MINRRHVKANNKLMKNIDPIKVSSLIFPVDCNNLYGFALRQTLPFSNSENYVDDDNFGYALMLDLAYPCCLHAWDNEYPLALEKMPVSLKQLPEYQQLLLRTLDIKYNEKNKKLIPHLGPRHNCVCHYRNLKYYLRKRLILTKFQAVIKYRQESSPKLYLDFKTSQRQIAKDQFSKDLFKFLINACFGRSCE</sequence>
<name>A0A1D2MTA2_ORCCI</name>
<dbReference type="STRING" id="48709.A0A1D2MTA2"/>
<comment type="caution">
    <text evidence="1">The sequence shown here is derived from an EMBL/GenBank/DDBJ whole genome shotgun (WGS) entry which is preliminary data.</text>
</comment>
<protein>
    <recommendedName>
        <fullName evidence="3">DNA-directed DNA polymerase</fullName>
    </recommendedName>
</protein>
<dbReference type="GO" id="GO:0071897">
    <property type="term" value="P:DNA biosynthetic process"/>
    <property type="evidence" value="ECO:0007669"/>
    <property type="project" value="UniProtKB-ARBA"/>
</dbReference>
<reference evidence="1 2" key="1">
    <citation type="journal article" date="2016" name="Genome Biol. Evol.">
        <title>Gene Family Evolution Reflects Adaptation to Soil Environmental Stressors in the Genome of the Collembolan Orchesella cincta.</title>
        <authorList>
            <person name="Faddeeva-Vakhrusheva A."/>
            <person name="Derks M.F."/>
            <person name="Anvar S.Y."/>
            <person name="Agamennone V."/>
            <person name="Suring W."/>
            <person name="Smit S."/>
            <person name="van Straalen N.M."/>
            <person name="Roelofs D."/>
        </authorList>
    </citation>
    <scope>NUCLEOTIDE SEQUENCE [LARGE SCALE GENOMIC DNA]</scope>
    <source>
        <tissue evidence="1">Mixed pool</tissue>
    </source>
</reference>
<accession>A0A1D2MTA2</accession>
<dbReference type="OMA" id="FRTCAIN"/>
<dbReference type="InterPro" id="IPR043502">
    <property type="entry name" value="DNA/RNA_pol_sf"/>
</dbReference>
<organism evidence="1 2">
    <name type="scientific">Orchesella cincta</name>
    <name type="common">Springtail</name>
    <name type="synonym">Podura cincta</name>
    <dbReference type="NCBI Taxonomy" id="48709"/>
    <lineage>
        <taxon>Eukaryota</taxon>
        <taxon>Metazoa</taxon>
        <taxon>Ecdysozoa</taxon>
        <taxon>Arthropoda</taxon>
        <taxon>Hexapoda</taxon>
        <taxon>Collembola</taxon>
        <taxon>Entomobryomorpha</taxon>
        <taxon>Entomobryoidea</taxon>
        <taxon>Orchesellidae</taxon>
        <taxon>Orchesellinae</taxon>
        <taxon>Orchesella</taxon>
    </lineage>
</organism>
<gene>
    <name evidence="1" type="ORF">Ocin01_10350</name>
</gene>
<evidence type="ECO:0000313" key="1">
    <source>
        <dbReference type="EMBL" id="ODM96330.1"/>
    </source>
</evidence>
<evidence type="ECO:0008006" key="3">
    <source>
        <dbReference type="Google" id="ProtNLM"/>
    </source>
</evidence>
<proteinExistence type="predicted"/>
<dbReference type="Proteomes" id="UP000094527">
    <property type="component" value="Unassembled WGS sequence"/>
</dbReference>
<evidence type="ECO:0000313" key="2">
    <source>
        <dbReference type="Proteomes" id="UP000094527"/>
    </source>
</evidence>